<dbReference type="GeneID" id="25903693"/>
<dbReference type="eggNOG" id="KOG2354">
    <property type="taxonomic scope" value="Eukaryota"/>
</dbReference>
<dbReference type="PANTHER" id="PTHR12069:SF0">
    <property type="entry name" value="DNA-DIRECTED RNA POLYMERASE III SUBUNIT RPC5"/>
    <property type="match status" value="1"/>
</dbReference>
<sequence>MVRTKRFKKNQNTTEEQEADTHETSIDVKVENTTPHKLDDAPTGAGEDDETDDDDIVLKGRPLKGNVLSTVVSEEDDDSSVDMNVNVEKKEGVELTRESKDVKEEESTAEVKKNESQAPPKVFVPYNQRPNLYEGDDSDDPVVEEMDVFLSQTLADNMYIFQYPLRGELAGPFDTDNQDITLRMKPKQEKVEMTVMLNTQSDSYNFAKALQIADLTATEKMSEEERAEASHFPEDLKMDRYWLTSTRNQIGTHYCVGLIVDGQVHLTPVKGILQMRPDMSYLDPKPAPKEDDSEANEAKAKAVNVRVQTSREKMLAARKAKDMETDEDWVGLSTFYRDHHNTDVVVSKMVVDPALPPIPFPLTADEYVETLSCVNRANQNAKKDAVVHPDGVKQSAHKIQNLDPKKRTDIFNLNLTQRLPWVEQAVLMLSSAQVAPFAQIKSMLYFVTSITDEIIMSELSRHAWLVHGNWVVKSELVYPKNAKSQITGCSGDKLRTIRDMFIHSIHTMDNIKAHEVVEDPFAYNPEVLAHDFYPPFIGTHYRDSAGDMPSKPMGRLHRPEHNAQVYIRVKDMRVGVVEDVDVRDFREVFKGPGRHVISKGWTLKRATDQTFIDAHPDIVREQNALIEATLGKAGSDVVVKKESGRQTTPTKPKREPAIKKEATAARHPKTATPEKAHKEFAKPAAVTEAERLEKHQAEELKFKTHRAALIAHIEALLVEHGVLSYAAVKALCASATKKEFKADGKAVFLALKAGGLSVTLEWWDGLDEDAGNKTVYVAKSVGDPAKDEYRNVLLECFQLAESVKKSTVDAICTERSIAIPATTTFTRMVKEIAKKSGGAWSFMIPEAEIEDEDEEE</sequence>
<gene>
    <name evidence="2" type="ORF">SARC_03189</name>
</gene>
<feature type="region of interest" description="Disordered" evidence="1">
    <location>
        <begin position="280"/>
        <end position="301"/>
    </location>
</feature>
<dbReference type="STRING" id="667725.A0A0L0G6H7"/>
<dbReference type="OrthoDB" id="340681at2759"/>
<evidence type="ECO:0000313" key="3">
    <source>
        <dbReference type="Proteomes" id="UP000054560"/>
    </source>
</evidence>
<evidence type="ECO:0000313" key="2">
    <source>
        <dbReference type="EMBL" id="KNC84592.1"/>
    </source>
</evidence>
<dbReference type="RefSeq" id="XP_014158494.1">
    <property type="nucleotide sequence ID" value="XM_014303019.1"/>
</dbReference>
<feature type="compositionally biased region" description="Basic and acidic residues" evidence="1">
    <location>
        <begin position="286"/>
        <end position="300"/>
    </location>
</feature>
<dbReference type="Pfam" id="PF04801">
    <property type="entry name" value="RPC5"/>
    <property type="match status" value="1"/>
</dbReference>
<feature type="region of interest" description="Disordered" evidence="1">
    <location>
        <begin position="1"/>
        <end position="64"/>
    </location>
</feature>
<protein>
    <submittedName>
        <fullName evidence="2">Uncharacterized protein</fullName>
    </submittedName>
</protein>
<keyword evidence="3" id="KW-1185">Reference proteome</keyword>
<feature type="region of interest" description="Disordered" evidence="1">
    <location>
        <begin position="637"/>
        <end position="680"/>
    </location>
</feature>
<accession>A0A0L0G6H7</accession>
<feature type="compositionally biased region" description="Basic and acidic residues" evidence="1">
    <location>
        <begin position="652"/>
        <end position="664"/>
    </location>
</feature>
<reference evidence="2 3" key="1">
    <citation type="submission" date="2011-02" db="EMBL/GenBank/DDBJ databases">
        <title>The Genome Sequence of Sphaeroforma arctica JP610.</title>
        <authorList>
            <consortium name="The Broad Institute Genome Sequencing Platform"/>
            <person name="Russ C."/>
            <person name="Cuomo C."/>
            <person name="Young S.K."/>
            <person name="Zeng Q."/>
            <person name="Gargeya S."/>
            <person name="Alvarado L."/>
            <person name="Berlin A."/>
            <person name="Chapman S.B."/>
            <person name="Chen Z."/>
            <person name="Freedman E."/>
            <person name="Gellesch M."/>
            <person name="Goldberg J."/>
            <person name="Griggs A."/>
            <person name="Gujja S."/>
            <person name="Heilman E."/>
            <person name="Heiman D."/>
            <person name="Howarth C."/>
            <person name="Mehta T."/>
            <person name="Neiman D."/>
            <person name="Pearson M."/>
            <person name="Roberts A."/>
            <person name="Saif S."/>
            <person name="Shea T."/>
            <person name="Shenoy N."/>
            <person name="Sisk P."/>
            <person name="Stolte C."/>
            <person name="Sykes S."/>
            <person name="White J."/>
            <person name="Yandava C."/>
            <person name="Burger G."/>
            <person name="Gray M.W."/>
            <person name="Holland P.W.H."/>
            <person name="King N."/>
            <person name="Lang F.B.F."/>
            <person name="Roger A.J."/>
            <person name="Ruiz-Trillo I."/>
            <person name="Haas B."/>
            <person name="Nusbaum C."/>
            <person name="Birren B."/>
        </authorList>
    </citation>
    <scope>NUCLEOTIDE SEQUENCE [LARGE SCALE GENOMIC DNA]</scope>
    <source>
        <strain evidence="2 3">JP610</strain>
    </source>
</reference>
<organism evidence="2 3">
    <name type="scientific">Sphaeroforma arctica JP610</name>
    <dbReference type="NCBI Taxonomy" id="667725"/>
    <lineage>
        <taxon>Eukaryota</taxon>
        <taxon>Ichthyosporea</taxon>
        <taxon>Ichthyophonida</taxon>
        <taxon>Sphaeroforma</taxon>
    </lineage>
</organism>
<proteinExistence type="predicted"/>
<name>A0A0L0G6H7_9EUKA</name>
<feature type="compositionally biased region" description="Basic and acidic residues" evidence="1">
    <location>
        <begin position="19"/>
        <end position="40"/>
    </location>
</feature>
<dbReference type="AlphaFoldDB" id="A0A0L0G6H7"/>
<evidence type="ECO:0000256" key="1">
    <source>
        <dbReference type="SAM" id="MobiDB-lite"/>
    </source>
</evidence>
<feature type="region of interest" description="Disordered" evidence="1">
    <location>
        <begin position="93"/>
        <end position="140"/>
    </location>
</feature>
<dbReference type="EMBL" id="KQ241753">
    <property type="protein sequence ID" value="KNC84592.1"/>
    <property type="molecule type" value="Genomic_DNA"/>
</dbReference>
<dbReference type="GO" id="GO:0005666">
    <property type="term" value="C:RNA polymerase III complex"/>
    <property type="evidence" value="ECO:0007669"/>
    <property type="project" value="TreeGrafter"/>
</dbReference>
<dbReference type="GO" id="GO:0042797">
    <property type="term" value="P:tRNA transcription by RNA polymerase III"/>
    <property type="evidence" value="ECO:0007669"/>
    <property type="project" value="TreeGrafter"/>
</dbReference>
<feature type="compositionally biased region" description="Acidic residues" evidence="1">
    <location>
        <begin position="46"/>
        <end position="55"/>
    </location>
</feature>
<dbReference type="InterPro" id="IPR006886">
    <property type="entry name" value="RNA_pol_III_Rpc5"/>
</dbReference>
<feature type="compositionally biased region" description="Basic and acidic residues" evidence="1">
    <location>
        <begin position="93"/>
        <end position="115"/>
    </location>
</feature>
<dbReference type="Proteomes" id="UP000054560">
    <property type="component" value="Unassembled WGS sequence"/>
</dbReference>
<dbReference type="PANTHER" id="PTHR12069">
    <property type="entry name" value="DNA-DIRECTED RNA POLYMERASES III 80 KDA POLYPEPTIDE RNA POLYMERASE III SUBUNIT 5"/>
    <property type="match status" value="1"/>
</dbReference>